<protein>
    <submittedName>
        <fullName evidence="1">Uncharacterized protein</fullName>
    </submittedName>
</protein>
<keyword evidence="2" id="KW-1185">Reference proteome</keyword>
<proteinExistence type="predicted"/>
<reference evidence="2" key="1">
    <citation type="journal article" date="2022" name="Mol. Ecol. Resour.">
        <title>The genomes of chicory, endive, great burdock and yacon provide insights into Asteraceae palaeo-polyploidization history and plant inulin production.</title>
        <authorList>
            <person name="Fan W."/>
            <person name="Wang S."/>
            <person name="Wang H."/>
            <person name="Wang A."/>
            <person name="Jiang F."/>
            <person name="Liu H."/>
            <person name="Zhao H."/>
            <person name="Xu D."/>
            <person name="Zhang Y."/>
        </authorList>
    </citation>
    <scope>NUCLEOTIDE SEQUENCE [LARGE SCALE GENOMIC DNA]</scope>
    <source>
        <strain evidence="2">cv. Yunnan</strain>
    </source>
</reference>
<comment type="caution">
    <text evidence="1">The sequence shown here is derived from an EMBL/GenBank/DDBJ whole genome shotgun (WGS) entry which is preliminary data.</text>
</comment>
<sequence length="250" mass="28935">MLYIYIGNMTQLLPIELMVAMDWYSWLSKTNLDPYLVYEYGRIFTHNELQRGDTNYFTHEFLQSIGVSVAKHRLEILKHARNNIGGRPKNRFSKLVSAIAKTRMLLSKKFGRCVPSKCVVHAPRPDPNPFRPQWPSSNLRKNMGFEEDDDEKMKTTMKSGPLDRRVQERYMSPKRVISVSGPLDRNVQENLMVMYRTPMGTRPRPNGSEPLEVVGNSPRIRIPYNMVHTGGEVDVVSSLWSLMFQDMKPN</sequence>
<reference evidence="1 2" key="2">
    <citation type="journal article" date="2022" name="Mol. Ecol. Resour.">
        <title>The genomes of chicory, endive, great burdock and yacon provide insights into Asteraceae paleo-polyploidization history and plant inulin production.</title>
        <authorList>
            <person name="Fan W."/>
            <person name="Wang S."/>
            <person name="Wang H."/>
            <person name="Wang A."/>
            <person name="Jiang F."/>
            <person name="Liu H."/>
            <person name="Zhao H."/>
            <person name="Xu D."/>
            <person name="Zhang Y."/>
        </authorList>
    </citation>
    <scope>NUCLEOTIDE SEQUENCE [LARGE SCALE GENOMIC DNA]</scope>
    <source>
        <strain evidence="2">cv. Yunnan</strain>
        <tissue evidence="1">Leaves</tissue>
    </source>
</reference>
<dbReference type="EMBL" id="CM042018">
    <property type="protein sequence ID" value="KAI3827432.1"/>
    <property type="molecule type" value="Genomic_DNA"/>
</dbReference>
<evidence type="ECO:0000313" key="2">
    <source>
        <dbReference type="Proteomes" id="UP001056120"/>
    </source>
</evidence>
<accession>A0ACB9K596</accession>
<dbReference type="Proteomes" id="UP001056120">
    <property type="component" value="Linkage Group LG01"/>
</dbReference>
<organism evidence="1 2">
    <name type="scientific">Smallanthus sonchifolius</name>
    <dbReference type="NCBI Taxonomy" id="185202"/>
    <lineage>
        <taxon>Eukaryota</taxon>
        <taxon>Viridiplantae</taxon>
        <taxon>Streptophyta</taxon>
        <taxon>Embryophyta</taxon>
        <taxon>Tracheophyta</taxon>
        <taxon>Spermatophyta</taxon>
        <taxon>Magnoliopsida</taxon>
        <taxon>eudicotyledons</taxon>
        <taxon>Gunneridae</taxon>
        <taxon>Pentapetalae</taxon>
        <taxon>asterids</taxon>
        <taxon>campanulids</taxon>
        <taxon>Asterales</taxon>
        <taxon>Asteraceae</taxon>
        <taxon>Asteroideae</taxon>
        <taxon>Heliantheae alliance</taxon>
        <taxon>Millerieae</taxon>
        <taxon>Smallanthus</taxon>
    </lineage>
</organism>
<gene>
    <name evidence="1" type="ORF">L1987_01507</name>
</gene>
<name>A0ACB9K596_9ASTR</name>
<evidence type="ECO:0000313" key="1">
    <source>
        <dbReference type="EMBL" id="KAI3827432.1"/>
    </source>
</evidence>